<comment type="caution">
    <text evidence="2">The sequence shown here is derived from an EMBL/GenBank/DDBJ whole genome shotgun (WGS) entry which is preliminary data.</text>
</comment>
<evidence type="ECO:0000313" key="3">
    <source>
        <dbReference type="Proteomes" id="UP001529510"/>
    </source>
</evidence>
<accession>A0ABD0QZ24</accession>
<name>A0ABD0QZ24_CIRMR</name>
<proteinExistence type="predicted"/>
<feature type="compositionally biased region" description="Polar residues" evidence="1">
    <location>
        <begin position="47"/>
        <end position="57"/>
    </location>
</feature>
<sequence>MIPAELQQLWKEVTNSHVKEENSATNNGHRGLDLSSPSPVPPKNHNQHGSTNGQYISHSLKREG</sequence>
<dbReference type="AlphaFoldDB" id="A0ABD0QZ24"/>
<dbReference type="EMBL" id="JAMKFB020000006">
    <property type="protein sequence ID" value="KAL0191498.1"/>
    <property type="molecule type" value="Genomic_DNA"/>
</dbReference>
<evidence type="ECO:0000313" key="2">
    <source>
        <dbReference type="EMBL" id="KAL0191498.1"/>
    </source>
</evidence>
<feature type="non-terminal residue" evidence="2">
    <location>
        <position position="64"/>
    </location>
</feature>
<dbReference type="Proteomes" id="UP001529510">
    <property type="component" value="Unassembled WGS sequence"/>
</dbReference>
<keyword evidence="3" id="KW-1185">Reference proteome</keyword>
<organism evidence="2 3">
    <name type="scientific">Cirrhinus mrigala</name>
    <name type="common">Mrigala</name>
    <dbReference type="NCBI Taxonomy" id="683832"/>
    <lineage>
        <taxon>Eukaryota</taxon>
        <taxon>Metazoa</taxon>
        <taxon>Chordata</taxon>
        <taxon>Craniata</taxon>
        <taxon>Vertebrata</taxon>
        <taxon>Euteleostomi</taxon>
        <taxon>Actinopterygii</taxon>
        <taxon>Neopterygii</taxon>
        <taxon>Teleostei</taxon>
        <taxon>Ostariophysi</taxon>
        <taxon>Cypriniformes</taxon>
        <taxon>Cyprinidae</taxon>
        <taxon>Labeoninae</taxon>
        <taxon>Labeonini</taxon>
        <taxon>Cirrhinus</taxon>
    </lineage>
</organism>
<feature type="region of interest" description="Disordered" evidence="1">
    <location>
        <begin position="18"/>
        <end position="64"/>
    </location>
</feature>
<protein>
    <submittedName>
        <fullName evidence="2">Uncharacterized protein</fullName>
    </submittedName>
</protein>
<reference evidence="2 3" key="1">
    <citation type="submission" date="2024-05" db="EMBL/GenBank/DDBJ databases">
        <title>Genome sequencing and assembly of Indian major carp, Cirrhinus mrigala (Hamilton, 1822).</title>
        <authorList>
            <person name="Mohindra V."/>
            <person name="Chowdhury L.M."/>
            <person name="Lal K."/>
            <person name="Jena J.K."/>
        </authorList>
    </citation>
    <scope>NUCLEOTIDE SEQUENCE [LARGE SCALE GENOMIC DNA]</scope>
    <source>
        <strain evidence="2">CM1030</strain>
        <tissue evidence="2">Blood</tissue>
    </source>
</reference>
<gene>
    <name evidence="2" type="ORF">M9458_014196</name>
</gene>
<evidence type="ECO:0000256" key="1">
    <source>
        <dbReference type="SAM" id="MobiDB-lite"/>
    </source>
</evidence>